<dbReference type="CDD" id="cd13563">
    <property type="entry name" value="PBP2_SsuA_like_6"/>
    <property type="match status" value="1"/>
</dbReference>
<dbReference type="InterPro" id="IPR015168">
    <property type="entry name" value="SsuA/THI5"/>
</dbReference>
<dbReference type="AlphaFoldDB" id="A0A6L9UI21"/>
<gene>
    <name evidence="6" type="ORF">GR212_28505</name>
</gene>
<accession>A0A6L9UI21</accession>
<name>A0A6L9UI21_9HYPH</name>
<dbReference type="PANTHER" id="PTHR30024:SF47">
    <property type="entry name" value="TAURINE-BINDING PERIPLASMIC PROTEIN"/>
    <property type="match status" value="1"/>
</dbReference>
<dbReference type="RefSeq" id="WP_163991884.1">
    <property type="nucleotide sequence ID" value="NZ_WUEY01000019.1"/>
</dbReference>
<feature type="signal peptide" evidence="4">
    <location>
        <begin position="1"/>
        <end position="30"/>
    </location>
</feature>
<comment type="caution">
    <text evidence="6">The sequence shown here is derived from an EMBL/GenBank/DDBJ whole genome shotgun (WGS) entry which is preliminary data.</text>
</comment>
<protein>
    <submittedName>
        <fullName evidence="6">ABC transporter substrate-binding protein</fullName>
    </submittedName>
</protein>
<evidence type="ECO:0000259" key="5">
    <source>
        <dbReference type="Pfam" id="PF09084"/>
    </source>
</evidence>
<dbReference type="Proteomes" id="UP000483035">
    <property type="component" value="Unassembled WGS sequence"/>
</dbReference>
<dbReference type="EMBL" id="WUEY01000019">
    <property type="protein sequence ID" value="NEI73500.1"/>
    <property type="molecule type" value="Genomic_DNA"/>
</dbReference>
<evidence type="ECO:0000313" key="6">
    <source>
        <dbReference type="EMBL" id="NEI73500.1"/>
    </source>
</evidence>
<dbReference type="Pfam" id="PF09084">
    <property type="entry name" value="NMT1"/>
    <property type="match status" value="1"/>
</dbReference>
<dbReference type="SUPFAM" id="SSF53850">
    <property type="entry name" value="Periplasmic binding protein-like II"/>
    <property type="match status" value="1"/>
</dbReference>
<feature type="chain" id="PRO_5026740469" evidence="4">
    <location>
        <begin position="31"/>
        <end position="338"/>
    </location>
</feature>
<dbReference type="PANTHER" id="PTHR30024">
    <property type="entry name" value="ALIPHATIC SULFONATES-BINDING PROTEIN-RELATED"/>
    <property type="match status" value="1"/>
</dbReference>
<reference evidence="6 7" key="1">
    <citation type="submission" date="2019-12" db="EMBL/GenBank/DDBJ databases">
        <title>Rhizobium genotypes associated with high levels of biological nitrogen fixation by grain legumes in a temperate-maritime cropping system.</title>
        <authorList>
            <person name="Maluk M."/>
            <person name="Francesc Ferrando Molina F."/>
            <person name="Lopez Del Egido L."/>
            <person name="Lafos M."/>
            <person name="Langarica-Fuentes A."/>
            <person name="Gebre Yohannes G."/>
            <person name="Young M.W."/>
            <person name="Martin P."/>
            <person name="Gantlett R."/>
            <person name="Kenicer G."/>
            <person name="Hawes C."/>
            <person name="Begg G.S."/>
            <person name="Quilliam R.S."/>
            <person name="Squire G.R."/>
            <person name="Poole P.S."/>
            <person name="Young P.W."/>
            <person name="Iannetta P.M."/>
            <person name="James E.K."/>
        </authorList>
    </citation>
    <scope>NUCLEOTIDE SEQUENCE [LARGE SCALE GENOMIC DNA]</scope>
    <source>
        <strain evidence="6 7">JHI1118</strain>
    </source>
</reference>
<evidence type="ECO:0000256" key="4">
    <source>
        <dbReference type="SAM" id="SignalP"/>
    </source>
</evidence>
<sequence>MNYKSISKQFSRAALALGIVGILAAPQANAQDQIPSKPEAGAFKIGIEPWLGYGQWHVAADKGLFKKVGLDDVQIVNFSEDKDINAALASGQLDAANIATHTAMGMVAAGLPVKIVSLLDFSLKADAILAGPDVKSVADLKGKNIAFEEGTTSDILLNYALASNGMTINDIVKVPMPAADAGTALIAGRVPIAVTYEPYISTALAQNKDIKLLFEAGKDPGLVSDVLVVREDVLKQKPGQVLAMIKAWDAALADYKANTDADRAVIAKAVGATPDDLKTAFDGVQYYSSAEASKAFDGDFKTKTFADVLKAAKQAGLVTQDVSADSMIDASFVNAANK</sequence>
<organism evidence="6 7">
    <name type="scientific">Rhizobium lusitanum</name>
    <dbReference type="NCBI Taxonomy" id="293958"/>
    <lineage>
        <taxon>Bacteria</taxon>
        <taxon>Pseudomonadati</taxon>
        <taxon>Pseudomonadota</taxon>
        <taxon>Alphaproteobacteria</taxon>
        <taxon>Hyphomicrobiales</taxon>
        <taxon>Rhizobiaceae</taxon>
        <taxon>Rhizobium/Agrobacterium group</taxon>
        <taxon>Rhizobium</taxon>
    </lineage>
</organism>
<proteinExistence type="inferred from homology"/>
<evidence type="ECO:0000256" key="2">
    <source>
        <dbReference type="ARBA" id="ARBA00010742"/>
    </source>
</evidence>
<comment type="similarity">
    <text evidence="2">Belongs to the bacterial solute-binding protein SsuA/TauA family.</text>
</comment>
<keyword evidence="3 4" id="KW-0732">Signal</keyword>
<evidence type="ECO:0000256" key="1">
    <source>
        <dbReference type="ARBA" id="ARBA00004418"/>
    </source>
</evidence>
<comment type="subcellular location">
    <subcellularLocation>
        <location evidence="1">Periplasm</location>
    </subcellularLocation>
</comment>
<dbReference type="Gene3D" id="3.40.190.10">
    <property type="entry name" value="Periplasmic binding protein-like II"/>
    <property type="match status" value="2"/>
</dbReference>
<dbReference type="GO" id="GO:0042597">
    <property type="term" value="C:periplasmic space"/>
    <property type="evidence" value="ECO:0007669"/>
    <property type="project" value="UniProtKB-SubCell"/>
</dbReference>
<feature type="domain" description="SsuA/THI5-like" evidence="5">
    <location>
        <begin position="58"/>
        <end position="258"/>
    </location>
</feature>
<evidence type="ECO:0000313" key="7">
    <source>
        <dbReference type="Proteomes" id="UP000483035"/>
    </source>
</evidence>
<evidence type="ECO:0000256" key="3">
    <source>
        <dbReference type="ARBA" id="ARBA00022729"/>
    </source>
</evidence>